<dbReference type="EMBL" id="GG739182">
    <property type="protein sequence ID" value="EFC35504.1"/>
    <property type="molecule type" value="Genomic_DNA"/>
</dbReference>
<dbReference type="GeneID" id="8856418"/>
<feature type="region of interest" description="Disordered" evidence="1">
    <location>
        <begin position="150"/>
        <end position="175"/>
    </location>
</feature>
<protein>
    <submittedName>
        <fullName evidence="2">Predicted protein</fullName>
    </submittedName>
</protein>
<dbReference type="VEuPathDB" id="AmoebaDB:NAEGRDRAFT_76843"/>
<dbReference type="RefSeq" id="XP_002668248.1">
    <property type="nucleotide sequence ID" value="XM_002668202.1"/>
</dbReference>
<accession>D2W600</accession>
<sequence length="225" mass="25003">MTSLHRSALRDITNTSSSLNASTLGSNNNSGLKSILISNNKNGPRDSIKSTTSNTSSILSTSMIIGGGDRLNSSTITSSAAASNQQQSFNFNHMINALVEFFSNENLGIDISMKTFREGDSSKLRFYLNHLFKQIDMNLCVTFPTHSEMKKANQQSNSSNNNSNSSNNNNTTINRHSMVSGLNEELVMELVEFFKIPVSLNKRHFSITPQSNRNWQKMIQQVQIQ</sequence>
<evidence type="ECO:0000256" key="1">
    <source>
        <dbReference type="SAM" id="MobiDB-lite"/>
    </source>
</evidence>
<feature type="compositionally biased region" description="Low complexity" evidence="1">
    <location>
        <begin position="153"/>
        <end position="170"/>
    </location>
</feature>
<gene>
    <name evidence="2" type="ORF">NAEGRDRAFT_76843</name>
</gene>
<evidence type="ECO:0000313" key="3">
    <source>
        <dbReference type="Proteomes" id="UP000006671"/>
    </source>
</evidence>
<keyword evidence="3" id="KW-1185">Reference proteome</keyword>
<proteinExistence type="predicted"/>
<dbReference type="AlphaFoldDB" id="D2W600"/>
<organism evidence="3">
    <name type="scientific">Naegleria gruberi</name>
    <name type="common">Amoeba</name>
    <dbReference type="NCBI Taxonomy" id="5762"/>
    <lineage>
        <taxon>Eukaryota</taxon>
        <taxon>Discoba</taxon>
        <taxon>Heterolobosea</taxon>
        <taxon>Tetramitia</taxon>
        <taxon>Eutetramitia</taxon>
        <taxon>Vahlkampfiidae</taxon>
        <taxon>Naegleria</taxon>
    </lineage>
</organism>
<reference evidence="2 3" key="1">
    <citation type="journal article" date="2010" name="Cell">
        <title>The genome of Naegleria gruberi illuminates early eukaryotic versatility.</title>
        <authorList>
            <person name="Fritz-Laylin L.K."/>
            <person name="Prochnik S.E."/>
            <person name="Ginger M.L."/>
            <person name="Dacks J.B."/>
            <person name="Carpenter M.L."/>
            <person name="Field M.C."/>
            <person name="Kuo A."/>
            <person name="Paredez A."/>
            <person name="Chapman J."/>
            <person name="Pham J."/>
            <person name="Shu S."/>
            <person name="Neupane R."/>
            <person name="Cipriano M."/>
            <person name="Mancuso J."/>
            <person name="Tu H."/>
            <person name="Salamov A."/>
            <person name="Lindquist E."/>
            <person name="Shapiro H."/>
            <person name="Lucas S."/>
            <person name="Grigoriev I.V."/>
            <person name="Cande W.Z."/>
            <person name="Fulton C."/>
            <person name="Rokhsar D.S."/>
            <person name="Dawson S.C."/>
        </authorList>
    </citation>
    <scope>NUCLEOTIDE SEQUENCE [LARGE SCALE GENOMIC DNA]</scope>
    <source>
        <strain evidence="2 3">NEG-M</strain>
    </source>
</reference>
<name>D2W600_NAEGR</name>
<dbReference type="OrthoDB" id="10368230at2759"/>
<dbReference type="InParanoid" id="D2W600"/>
<evidence type="ECO:0000313" key="2">
    <source>
        <dbReference type="EMBL" id="EFC35504.1"/>
    </source>
</evidence>
<dbReference type="Proteomes" id="UP000006671">
    <property type="component" value="Unassembled WGS sequence"/>
</dbReference>
<dbReference type="KEGG" id="ngr:NAEGRDRAFT_76843"/>